<evidence type="ECO:0000259" key="1">
    <source>
        <dbReference type="Pfam" id="PF13649"/>
    </source>
</evidence>
<gene>
    <name evidence="2" type="ORF">PV02_09090</name>
</gene>
<feature type="domain" description="Methyltransferase" evidence="1">
    <location>
        <begin position="40"/>
        <end position="135"/>
    </location>
</feature>
<comment type="caution">
    <text evidence="2">The sequence shown here is derived from an EMBL/GenBank/DDBJ whole genome shotgun (WGS) entry which is preliminary data.</text>
</comment>
<dbReference type="EMBL" id="JTEO01000005">
    <property type="protein sequence ID" value="MCQ6963447.1"/>
    <property type="molecule type" value="Genomic_DNA"/>
</dbReference>
<evidence type="ECO:0000313" key="2">
    <source>
        <dbReference type="EMBL" id="MCQ6963447.1"/>
    </source>
</evidence>
<dbReference type="CDD" id="cd02440">
    <property type="entry name" value="AdoMet_MTases"/>
    <property type="match status" value="1"/>
</dbReference>
<dbReference type="RefSeq" id="WP_256623115.1">
    <property type="nucleotide sequence ID" value="NZ_JTEO01000005.1"/>
</dbReference>
<keyword evidence="3" id="KW-1185">Reference proteome</keyword>
<accession>A0AAE3HC04</accession>
<dbReference type="InterPro" id="IPR029063">
    <property type="entry name" value="SAM-dependent_MTases_sf"/>
</dbReference>
<dbReference type="SUPFAM" id="SSF53335">
    <property type="entry name" value="S-adenosyl-L-methionine-dependent methyltransferases"/>
    <property type="match status" value="1"/>
</dbReference>
<name>A0AAE3HC04_9EURY</name>
<reference evidence="2 3" key="1">
    <citation type="journal article" date="2011" name="Appl. Environ. Microbiol.">
        <title>Methanogenic archaea isolated from Taiwan's Chelungpu fault.</title>
        <authorList>
            <person name="Wu S.Y."/>
            <person name="Lai M.C."/>
        </authorList>
    </citation>
    <scope>NUCLEOTIDE SEQUENCE [LARGE SCALE GENOMIC DNA]</scope>
    <source>
        <strain evidence="2 3">St545Mb</strain>
    </source>
</reference>
<dbReference type="InterPro" id="IPR050447">
    <property type="entry name" value="Erg6_SMT_methyltransf"/>
</dbReference>
<sequence>MDESAIFKIFHGLPRQGPGNNESTEKAFRSLPRLAPGSRILDIGCGVGMQTLHLADICEDCQITATDIYQPYLDDLMKKAAEKGVTGRISTVRASMDDLPFGEDSFDVIWSEGAIFVIGFEKGLSYWKRFLKEGGFIALTEAAWFTDTPSEEAFQFWQECYPAIRSIPEYEKAIEAAGYTLIGSFRLPAAAWWDDYYIPMEKRLDSIEEEYQGNMDAESIIEFSRREMEIFRKHSEEYGYAFFIMQKG</sequence>
<dbReference type="PANTHER" id="PTHR44068:SF11">
    <property type="entry name" value="GERANYL DIPHOSPHATE 2-C-METHYLTRANSFERASE"/>
    <property type="match status" value="1"/>
</dbReference>
<dbReference type="PANTHER" id="PTHR44068">
    <property type="entry name" value="ZGC:194242"/>
    <property type="match status" value="1"/>
</dbReference>
<protein>
    <submittedName>
        <fullName evidence="2">SAM-dependent methlyltransferase</fullName>
    </submittedName>
</protein>
<dbReference type="Gene3D" id="3.40.50.150">
    <property type="entry name" value="Vaccinia Virus protein VP39"/>
    <property type="match status" value="1"/>
</dbReference>
<dbReference type="AlphaFoldDB" id="A0AAE3HC04"/>
<organism evidence="2 3">
    <name type="scientific">Methanolobus chelungpuianus</name>
    <dbReference type="NCBI Taxonomy" id="502115"/>
    <lineage>
        <taxon>Archaea</taxon>
        <taxon>Methanobacteriati</taxon>
        <taxon>Methanobacteriota</taxon>
        <taxon>Stenosarchaea group</taxon>
        <taxon>Methanomicrobia</taxon>
        <taxon>Methanosarcinales</taxon>
        <taxon>Methanosarcinaceae</taxon>
        <taxon>Methanolobus</taxon>
    </lineage>
</organism>
<dbReference type="Pfam" id="PF13649">
    <property type="entry name" value="Methyltransf_25"/>
    <property type="match status" value="1"/>
</dbReference>
<dbReference type="InterPro" id="IPR041698">
    <property type="entry name" value="Methyltransf_25"/>
</dbReference>
<evidence type="ECO:0000313" key="3">
    <source>
        <dbReference type="Proteomes" id="UP001206983"/>
    </source>
</evidence>
<dbReference type="Proteomes" id="UP001206983">
    <property type="component" value="Unassembled WGS sequence"/>
</dbReference>
<proteinExistence type="predicted"/>